<accession>A0AA86N7W4</accession>
<dbReference type="Gene3D" id="3.80.10.10">
    <property type="entry name" value="Ribonuclease Inhibitor"/>
    <property type="match status" value="2"/>
</dbReference>
<keyword evidence="5" id="KW-1185">Reference proteome</keyword>
<dbReference type="InterPro" id="IPR032675">
    <property type="entry name" value="LRR_dom_sf"/>
</dbReference>
<evidence type="ECO:0000256" key="2">
    <source>
        <dbReference type="ARBA" id="ARBA00022737"/>
    </source>
</evidence>
<keyword evidence="2" id="KW-0677">Repeat</keyword>
<keyword evidence="1" id="KW-0433">Leucine-rich repeat</keyword>
<dbReference type="EMBL" id="CATOUU010000051">
    <property type="protein sequence ID" value="CAI9914505.1"/>
    <property type="molecule type" value="Genomic_DNA"/>
</dbReference>
<dbReference type="InterPro" id="IPR050836">
    <property type="entry name" value="SDS22/Internalin_LRR"/>
</dbReference>
<dbReference type="InterPro" id="IPR001611">
    <property type="entry name" value="Leu-rich_rpt"/>
</dbReference>
<dbReference type="AlphaFoldDB" id="A0AA86N7W4"/>
<name>A0AA86N7W4_9EUKA</name>
<protein>
    <submittedName>
        <fullName evidence="3">GTP-binding protein</fullName>
    </submittedName>
    <submittedName>
        <fullName evidence="4">GTP-binding_protein</fullName>
    </submittedName>
</protein>
<dbReference type="PANTHER" id="PTHR46652:SF3">
    <property type="entry name" value="LEUCINE-RICH REPEAT-CONTAINING PROTEIN 9"/>
    <property type="match status" value="1"/>
</dbReference>
<gene>
    <name evidence="3" type="ORF">HINF_LOCUS2150</name>
    <name evidence="4" type="ORF">HINF_LOCUS61129</name>
</gene>
<organism evidence="3">
    <name type="scientific">Hexamita inflata</name>
    <dbReference type="NCBI Taxonomy" id="28002"/>
    <lineage>
        <taxon>Eukaryota</taxon>
        <taxon>Metamonada</taxon>
        <taxon>Diplomonadida</taxon>
        <taxon>Hexamitidae</taxon>
        <taxon>Hexamitinae</taxon>
        <taxon>Hexamita</taxon>
    </lineage>
</organism>
<dbReference type="Pfam" id="PF13855">
    <property type="entry name" value="LRR_8"/>
    <property type="match status" value="1"/>
</dbReference>
<comment type="caution">
    <text evidence="3">The sequence shown here is derived from an EMBL/GenBank/DDBJ whole genome shotgun (WGS) entry which is preliminary data.</text>
</comment>
<sequence>MTIEYDLQMLSLYENEVKNSQLIIQHNPDLFSVDFVSQLDVSHLSIIKCVNLTSISSSALSHLTIEDCSLSTLDNINTPNIQSLGLSKNSLQLNALQQLNCSFRQLRILDISFNKKVDISFIDQNIQELNISGCEINIELLKTRLLTKLLCNWNGVKQITHLNAFRDLTELQLQANLITEVSTLQYLRQLKKLNVSYNKITSISALRPLKQLTYLDLSNNELTQADPLIDLKQLAKLHITGNKIRNFNLLQTHPNFKQFQVVGQYQLKKKDKIMFPKIKLTDVSTTVRIQIHTNRIKTKLHIQEMKIGIQQTLDLLYQRQNNFLNYISSIFDNTHGFQ</sequence>
<dbReference type="Proteomes" id="UP001642409">
    <property type="component" value="Unassembled WGS sequence"/>
</dbReference>
<proteinExistence type="predicted"/>
<reference evidence="4 5" key="2">
    <citation type="submission" date="2024-07" db="EMBL/GenBank/DDBJ databases">
        <authorList>
            <person name="Akdeniz Z."/>
        </authorList>
    </citation>
    <scope>NUCLEOTIDE SEQUENCE [LARGE SCALE GENOMIC DNA]</scope>
</reference>
<dbReference type="PANTHER" id="PTHR46652">
    <property type="entry name" value="LEUCINE-RICH REPEAT AND IQ DOMAIN-CONTAINING PROTEIN 1-RELATED"/>
    <property type="match status" value="1"/>
</dbReference>
<evidence type="ECO:0000313" key="5">
    <source>
        <dbReference type="Proteomes" id="UP001642409"/>
    </source>
</evidence>
<evidence type="ECO:0000256" key="1">
    <source>
        <dbReference type="ARBA" id="ARBA00022614"/>
    </source>
</evidence>
<dbReference type="EMBL" id="CAXDID020000363">
    <property type="protein sequence ID" value="CAL6082337.1"/>
    <property type="molecule type" value="Genomic_DNA"/>
</dbReference>
<evidence type="ECO:0000313" key="4">
    <source>
        <dbReference type="EMBL" id="CAL6082337.1"/>
    </source>
</evidence>
<reference evidence="3" key="1">
    <citation type="submission" date="2023-06" db="EMBL/GenBank/DDBJ databases">
        <authorList>
            <person name="Kurt Z."/>
        </authorList>
    </citation>
    <scope>NUCLEOTIDE SEQUENCE</scope>
</reference>
<evidence type="ECO:0000313" key="3">
    <source>
        <dbReference type="EMBL" id="CAI9914505.1"/>
    </source>
</evidence>
<dbReference type="PROSITE" id="PS51450">
    <property type="entry name" value="LRR"/>
    <property type="match status" value="3"/>
</dbReference>
<dbReference type="SUPFAM" id="SSF52058">
    <property type="entry name" value="L domain-like"/>
    <property type="match status" value="1"/>
</dbReference>